<organism evidence="1 2">
    <name type="scientific">Chryseobacterium gallinarum</name>
    <dbReference type="NCBI Taxonomy" id="1324352"/>
    <lineage>
        <taxon>Bacteria</taxon>
        <taxon>Pseudomonadati</taxon>
        <taxon>Bacteroidota</taxon>
        <taxon>Flavobacteriia</taxon>
        <taxon>Flavobacteriales</taxon>
        <taxon>Weeksellaceae</taxon>
        <taxon>Chryseobacterium group</taxon>
        <taxon>Chryseobacterium</taxon>
    </lineage>
</organism>
<dbReference type="RefSeq" id="WP_053328737.1">
    <property type="nucleotide sequence ID" value="NZ_CP009928.1"/>
</dbReference>
<dbReference type="STRING" id="1324352.OK18_16590"/>
<sequence length="73" mass="8524">MFDLNYDVIKQEIESEICGEHGIHPEFIKTEEGFGIKACCDPFRLALVQKSEKSIEEQTEKLLNKIMKDMFKE</sequence>
<reference evidence="1 2" key="1">
    <citation type="submission" date="2014-11" db="EMBL/GenBank/DDBJ databases">
        <authorList>
            <person name="Park G.-S."/>
            <person name="Hong S.-J."/>
            <person name="Jung B.K."/>
            <person name="Khan A.R."/>
            <person name="Kwak Y."/>
            <person name="Shin J.-H."/>
        </authorList>
    </citation>
    <scope>NUCLEOTIDE SEQUENCE [LARGE SCALE GENOMIC DNA]</scope>
    <source>
        <strain evidence="1 2">DSM 27622</strain>
    </source>
</reference>
<name>A0A0G3M5Z7_CHRGL</name>
<protein>
    <submittedName>
        <fullName evidence="1">Uncharacterized protein</fullName>
    </submittedName>
</protein>
<proteinExistence type="predicted"/>
<dbReference type="EMBL" id="CP009928">
    <property type="protein sequence ID" value="AKK74005.1"/>
    <property type="molecule type" value="Genomic_DNA"/>
</dbReference>
<gene>
    <name evidence="1" type="ORF">OK18_16590</name>
</gene>
<dbReference type="KEGG" id="cgn:OK18_16590"/>
<dbReference type="AlphaFoldDB" id="A0A0G3M5Z7"/>
<dbReference type="OrthoDB" id="1269385at2"/>
<evidence type="ECO:0000313" key="1">
    <source>
        <dbReference type="EMBL" id="AKK74005.1"/>
    </source>
</evidence>
<dbReference type="Proteomes" id="UP000035213">
    <property type="component" value="Chromosome"/>
</dbReference>
<accession>A0A0G3M5Z7</accession>
<dbReference type="PATRIC" id="fig|1324352.5.peg.3465"/>
<evidence type="ECO:0000313" key="2">
    <source>
        <dbReference type="Proteomes" id="UP000035213"/>
    </source>
</evidence>